<accession>A0ABZ1XDV0</accession>
<dbReference type="Proteomes" id="UP001432060">
    <property type="component" value="Chromosome"/>
</dbReference>
<evidence type="ECO:0000313" key="2">
    <source>
        <dbReference type="Proteomes" id="UP001432060"/>
    </source>
</evidence>
<organism evidence="1 2">
    <name type="scientific">Streptomyces melanogenes</name>
    <dbReference type="NCBI Taxonomy" id="67326"/>
    <lineage>
        <taxon>Bacteria</taxon>
        <taxon>Bacillati</taxon>
        <taxon>Actinomycetota</taxon>
        <taxon>Actinomycetes</taxon>
        <taxon>Kitasatosporales</taxon>
        <taxon>Streptomycetaceae</taxon>
        <taxon>Streptomyces</taxon>
    </lineage>
</organism>
<gene>
    <name evidence="1" type="ORF">OG515_05405</name>
</gene>
<name>A0ABZ1XDV0_9ACTN</name>
<keyword evidence="2" id="KW-1185">Reference proteome</keyword>
<dbReference type="EMBL" id="CP109019">
    <property type="protein sequence ID" value="WUT81684.1"/>
    <property type="molecule type" value="Genomic_DNA"/>
</dbReference>
<proteinExistence type="predicted"/>
<evidence type="ECO:0000313" key="1">
    <source>
        <dbReference type="EMBL" id="WUT81684.1"/>
    </source>
</evidence>
<protein>
    <submittedName>
        <fullName evidence="1">Uncharacterized protein</fullName>
    </submittedName>
</protein>
<dbReference type="RefSeq" id="WP_329396200.1">
    <property type="nucleotide sequence ID" value="NZ_CP109019.1"/>
</dbReference>
<sequence>MTAIGDLEVGIRESTAAWLDVNTRMGIVRNALSTADAPGTEDHTVEVRARTGLGDIVIRCA</sequence>
<reference evidence="1" key="1">
    <citation type="submission" date="2022-10" db="EMBL/GenBank/DDBJ databases">
        <title>The complete genomes of actinobacterial strains from the NBC collection.</title>
        <authorList>
            <person name="Joergensen T.S."/>
            <person name="Alvarez Arevalo M."/>
            <person name="Sterndorff E.B."/>
            <person name="Faurdal D."/>
            <person name="Vuksanovic O."/>
            <person name="Mourched A.-S."/>
            <person name="Charusanti P."/>
            <person name="Shaw S."/>
            <person name="Blin K."/>
            <person name="Weber T."/>
        </authorList>
    </citation>
    <scope>NUCLEOTIDE SEQUENCE</scope>
    <source>
        <strain evidence="1">NBC_00668</strain>
    </source>
</reference>